<evidence type="ECO:0000256" key="1">
    <source>
        <dbReference type="ARBA" id="ARBA00004571"/>
    </source>
</evidence>
<dbReference type="InterPro" id="IPR039426">
    <property type="entry name" value="TonB-dep_rcpt-like"/>
</dbReference>
<dbReference type="InterPro" id="IPR023996">
    <property type="entry name" value="TonB-dep_OMP_SusC/RagA"/>
</dbReference>
<dbReference type="RefSeq" id="WP_226541041.1">
    <property type="nucleotide sequence ID" value="NZ_JAJAPW010000001.1"/>
</dbReference>
<dbReference type="Pfam" id="PF00593">
    <property type="entry name" value="TonB_dep_Rec_b-barrel"/>
    <property type="match status" value="1"/>
</dbReference>
<dbReference type="Pfam" id="PF07715">
    <property type="entry name" value="Plug"/>
    <property type="match status" value="1"/>
</dbReference>
<evidence type="ECO:0000256" key="6">
    <source>
        <dbReference type="ARBA" id="ARBA00023136"/>
    </source>
</evidence>
<keyword evidence="6 8" id="KW-0472">Membrane</keyword>
<feature type="domain" description="TonB-dependent receptor plug" evidence="12">
    <location>
        <begin position="118"/>
        <end position="220"/>
    </location>
</feature>
<keyword evidence="3 8" id="KW-1134">Transmembrane beta strand</keyword>
<dbReference type="Pfam" id="PF13715">
    <property type="entry name" value="CarbopepD_reg_2"/>
    <property type="match status" value="1"/>
</dbReference>
<evidence type="ECO:0000313" key="13">
    <source>
        <dbReference type="EMBL" id="MCB4797946.1"/>
    </source>
</evidence>
<keyword evidence="5 9" id="KW-0798">TonB box</keyword>
<evidence type="ECO:0000256" key="2">
    <source>
        <dbReference type="ARBA" id="ARBA00022448"/>
    </source>
</evidence>
<feature type="signal peptide" evidence="10">
    <location>
        <begin position="1"/>
        <end position="20"/>
    </location>
</feature>
<dbReference type="InterPro" id="IPR023997">
    <property type="entry name" value="TonB-dep_OMP_SusC/RagA_CS"/>
</dbReference>
<dbReference type="InterPro" id="IPR000531">
    <property type="entry name" value="Beta-barrel_TonB"/>
</dbReference>
<evidence type="ECO:0000256" key="3">
    <source>
        <dbReference type="ARBA" id="ARBA00022452"/>
    </source>
</evidence>
<name>A0A9X1HYJ7_9FLAO</name>
<dbReference type="InterPro" id="IPR008969">
    <property type="entry name" value="CarboxyPept-like_regulatory"/>
</dbReference>
<dbReference type="InterPro" id="IPR037066">
    <property type="entry name" value="Plug_dom_sf"/>
</dbReference>
<organism evidence="13 14">
    <name type="scientific">Neotamlana laminarinivorans</name>
    <dbReference type="NCBI Taxonomy" id="2883124"/>
    <lineage>
        <taxon>Bacteria</taxon>
        <taxon>Pseudomonadati</taxon>
        <taxon>Bacteroidota</taxon>
        <taxon>Flavobacteriia</taxon>
        <taxon>Flavobacteriales</taxon>
        <taxon>Flavobacteriaceae</taxon>
        <taxon>Neotamlana</taxon>
    </lineage>
</organism>
<evidence type="ECO:0000259" key="11">
    <source>
        <dbReference type="Pfam" id="PF00593"/>
    </source>
</evidence>
<evidence type="ECO:0000256" key="9">
    <source>
        <dbReference type="RuleBase" id="RU003357"/>
    </source>
</evidence>
<feature type="chain" id="PRO_5040818456" evidence="10">
    <location>
        <begin position="21"/>
        <end position="1021"/>
    </location>
</feature>
<keyword evidence="7 8" id="KW-0998">Cell outer membrane</keyword>
<dbReference type="Gene3D" id="2.170.130.10">
    <property type="entry name" value="TonB-dependent receptor, plug domain"/>
    <property type="match status" value="1"/>
</dbReference>
<dbReference type="GO" id="GO:0009279">
    <property type="term" value="C:cell outer membrane"/>
    <property type="evidence" value="ECO:0007669"/>
    <property type="project" value="UniProtKB-SubCell"/>
</dbReference>
<reference evidence="13" key="1">
    <citation type="submission" date="2021-10" db="EMBL/GenBank/DDBJ databases">
        <title>Tamlana sargassums sp. nov., and Tamlana laminarinivorans sp. nov., two new bacteria isolated from the brown alga.</title>
        <authorList>
            <person name="Li J."/>
        </authorList>
    </citation>
    <scope>NUCLEOTIDE SEQUENCE</scope>
    <source>
        <strain evidence="13">PT2-4</strain>
    </source>
</reference>
<dbReference type="SUPFAM" id="SSF56935">
    <property type="entry name" value="Porins"/>
    <property type="match status" value="1"/>
</dbReference>
<evidence type="ECO:0000259" key="12">
    <source>
        <dbReference type="Pfam" id="PF07715"/>
    </source>
</evidence>
<dbReference type="Gene3D" id="2.40.170.20">
    <property type="entry name" value="TonB-dependent receptor, beta-barrel domain"/>
    <property type="match status" value="1"/>
</dbReference>
<comment type="similarity">
    <text evidence="8 9">Belongs to the TonB-dependent receptor family.</text>
</comment>
<keyword evidence="4 8" id="KW-0812">Transmembrane</keyword>
<protein>
    <submittedName>
        <fullName evidence="13">TonB-dependent receptor</fullName>
    </submittedName>
</protein>
<dbReference type="AlphaFoldDB" id="A0A9X1HYJ7"/>
<evidence type="ECO:0000313" key="14">
    <source>
        <dbReference type="Proteomes" id="UP001139199"/>
    </source>
</evidence>
<dbReference type="PROSITE" id="PS52016">
    <property type="entry name" value="TONB_DEPENDENT_REC_3"/>
    <property type="match status" value="1"/>
</dbReference>
<keyword evidence="10" id="KW-0732">Signal</keyword>
<dbReference type="NCBIfam" id="TIGR04057">
    <property type="entry name" value="SusC_RagA_signa"/>
    <property type="match status" value="1"/>
</dbReference>
<evidence type="ECO:0000256" key="4">
    <source>
        <dbReference type="ARBA" id="ARBA00022692"/>
    </source>
</evidence>
<dbReference type="Gene3D" id="2.60.40.1120">
    <property type="entry name" value="Carboxypeptidase-like, regulatory domain"/>
    <property type="match status" value="1"/>
</dbReference>
<dbReference type="NCBIfam" id="TIGR04056">
    <property type="entry name" value="OMP_RagA_SusC"/>
    <property type="match status" value="1"/>
</dbReference>
<keyword evidence="2 8" id="KW-0813">Transport</keyword>
<dbReference type="Proteomes" id="UP001139199">
    <property type="component" value="Unassembled WGS sequence"/>
</dbReference>
<feature type="domain" description="TonB-dependent receptor-like beta-barrel" evidence="11">
    <location>
        <begin position="412"/>
        <end position="771"/>
    </location>
</feature>
<keyword evidence="14" id="KW-1185">Reference proteome</keyword>
<accession>A0A9X1HYJ7</accession>
<keyword evidence="13" id="KW-0675">Receptor</keyword>
<comment type="subcellular location">
    <subcellularLocation>
        <location evidence="1 8">Cell outer membrane</location>
        <topology evidence="1 8">Multi-pass membrane protein</topology>
    </subcellularLocation>
</comment>
<evidence type="ECO:0000256" key="10">
    <source>
        <dbReference type="SAM" id="SignalP"/>
    </source>
</evidence>
<comment type="caution">
    <text evidence="13">The sequence shown here is derived from an EMBL/GenBank/DDBJ whole genome shotgun (WGS) entry which is preliminary data.</text>
</comment>
<dbReference type="EMBL" id="JAJAPW010000001">
    <property type="protein sequence ID" value="MCB4797946.1"/>
    <property type="molecule type" value="Genomic_DNA"/>
</dbReference>
<evidence type="ECO:0000256" key="8">
    <source>
        <dbReference type="PROSITE-ProRule" id="PRU01360"/>
    </source>
</evidence>
<gene>
    <name evidence="13" type="ORF">LG649_03765</name>
</gene>
<sequence length="1021" mass="112364">MKKTTLTLVLLFATITYCFSQVTVSGNVISNIDNMPIPGASVVEKGTPLNGVATDFDGNFTITLNNSDGVLVISSIGYATTEVSYSGNQNLKISLTEEISALNEVLLIGYGSSKKGDIVTSISQVNAIEDITTRPVSNFSDFLQGNVAGVTVLQQGGDPSESANIVVRGLGSISDETALTVVDGVPYYGPAINPNDIESVSILKDAAAAAIYGAQAASGVIVISTKKGAKGKPKVNLDFYGGLQTATNLPSALNAEQQANIYNLAADNGGTQRLSAHDASLNPWGQVTRTDWIDEIFRTAATYNLNANVSGGSEHSNYMTSFGYNKKEGVLIGTESERYSFRLKSDHQLSNKLTLGENVYFSRTNALGTSTTSSYSGAIINAIYMPAAAPVYDEEGNFHGTVSEDLTEFAGAYGDVYNPVALLLRPTTTNPVNNINANVYLEYDILEGLTFKTNYSYNYQGEKFKRFYPMITEIGRTTLENYLYQSYSDENRWIWDNQLNYKKSFGKHNIDVTAVYSSQKTNYEYFYTQASGFSSEEAYNQYVGNASQIDNYSSTAYEDALTSAVGRAMYNFDNKYYTSLSIRRDESSRLAEQNQADFFPSASLGWRISKEDFFNLDAVNELKIRASWGQIGNINSVGYYSFNVPLYSTTVIIGEDGELDDRGVYIGQQSNPDLKWETSESLDFGIDAEFFNRSFSVTLDYFEKQTKDMILEGLEDLHQGTEAAYVNGGEVKNYGLEVSLGYRKTFGEVGFSARANASFIDNELVNLDGYNQSGINYIDHSTNVRSTLYPYRSTPGEELYSYYLVPYLGIFNSQAEIDAYTNDGELIQPNAVPGDFKFADTNNDGQIDNNDKVYMGSYQPDVTYSFNFNVDYKGFDLGVMFQGVSGAKAFNGYKYTAYNASSQGYNLDSRVLNAWTETNTNIDIPIISTTDNNQNFGTASSWYLEDASYLRLKNVNLGYTFSSDIMNQLIENSSLRVYLSAENVFTITNYSGMDPEVGGIGLDIGKYPLSRTISGGLSFSF</sequence>
<dbReference type="InterPro" id="IPR012910">
    <property type="entry name" value="Plug_dom"/>
</dbReference>
<evidence type="ECO:0000256" key="7">
    <source>
        <dbReference type="ARBA" id="ARBA00023237"/>
    </source>
</evidence>
<dbReference type="SUPFAM" id="SSF49464">
    <property type="entry name" value="Carboxypeptidase regulatory domain-like"/>
    <property type="match status" value="1"/>
</dbReference>
<evidence type="ECO:0000256" key="5">
    <source>
        <dbReference type="ARBA" id="ARBA00023077"/>
    </source>
</evidence>
<proteinExistence type="inferred from homology"/>
<dbReference type="InterPro" id="IPR036942">
    <property type="entry name" value="Beta-barrel_TonB_sf"/>
</dbReference>